<keyword evidence="9 11" id="KW-0472">Membrane</keyword>
<dbReference type="PANTHER" id="PTHR11485:SF34">
    <property type="entry name" value="SIGNAL RECOGNITION PARTICLE RECEPTOR SUBUNIT BETA"/>
    <property type="match status" value="1"/>
</dbReference>
<evidence type="ECO:0000256" key="2">
    <source>
        <dbReference type="ARBA" id="ARBA00005619"/>
    </source>
</evidence>
<dbReference type="InterPro" id="IPR005225">
    <property type="entry name" value="Small_GTP-bd"/>
</dbReference>
<dbReference type="PROSITE" id="PS51417">
    <property type="entry name" value="ARF"/>
    <property type="match status" value="1"/>
</dbReference>
<comment type="subcellular location">
    <subcellularLocation>
        <location evidence="1">Endoplasmic reticulum membrane</location>
        <topology evidence="1">Single-pass membrane protein</topology>
    </subcellularLocation>
</comment>
<evidence type="ECO:0000256" key="5">
    <source>
        <dbReference type="ARBA" id="ARBA00022741"/>
    </source>
</evidence>
<sequence length="259" mass="28914">MQELEHWKEELSRLWLTASDYLRQVPPEQLYIAAAIAVFTTLLLLSLRLFKRAKTNTVVLTGLTGSGKTVLFYQLRDGSTHQGTVTSMEPNEGTFILHSETTKKGKVKPVHIVDVPGHSRLRPKLDEYLPQAAGVVFVVDAVDFLPNCRAASEYLYDILTKGSVVKKKIPLLILCNKTDKVTAHTKEFIRRQLEKEIDKLRASRSAVSDADVTNEFTLGVPGEAFSFTQCCNKVTTADASGLTGEISQLEEFIREYVKP</sequence>
<dbReference type="Gene3D" id="3.40.50.300">
    <property type="entry name" value="P-loop containing nucleotide triphosphate hydrolases"/>
    <property type="match status" value="1"/>
</dbReference>
<keyword evidence="10" id="KW-0675">Receptor</keyword>
<dbReference type="OrthoDB" id="41266at2759"/>
<dbReference type="AlphaFoldDB" id="I3S7G3"/>
<evidence type="ECO:0000256" key="4">
    <source>
        <dbReference type="ARBA" id="ARBA00022692"/>
    </source>
</evidence>
<keyword evidence="8" id="KW-0342">GTP-binding</keyword>
<reference evidence="12" key="1">
    <citation type="submission" date="2012-05" db="EMBL/GenBank/DDBJ databases">
        <authorList>
            <person name="Krishnakumar V."/>
            <person name="Cheung F."/>
            <person name="Xiao Y."/>
            <person name="Chan A."/>
            <person name="Moskal W.A."/>
            <person name="Town C.D."/>
        </authorList>
    </citation>
    <scope>NUCLEOTIDE SEQUENCE</scope>
</reference>
<keyword evidence="4 11" id="KW-0812">Transmembrane</keyword>
<dbReference type="KEGG" id="lja:130740025"/>
<name>I3S7G3_LOTJA</name>
<evidence type="ECO:0000256" key="7">
    <source>
        <dbReference type="ARBA" id="ARBA00022989"/>
    </source>
</evidence>
<evidence type="ECO:0000256" key="3">
    <source>
        <dbReference type="ARBA" id="ARBA00020256"/>
    </source>
</evidence>
<dbReference type="GO" id="GO:0005525">
    <property type="term" value="F:GTP binding"/>
    <property type="evidence" value="ECO:0007669"/>
    <property type="project" value="UniProtKB-KW"/>
</dbReference>
<dbReference type="GO" id="GO:0005785">
    <property type="term" value="C:signal recognition particle receptor complex"/>
    <property type="evidence" value="ECO:0007669"/>
    <property type="project" value="TreeGrafter"/>
</dbReference>
<dbReference type="InterPro" id="IPR019009">
    <property type="entry name" value="SRP_receptor_beta_su"/>
</dbReference>
<comment type="similarity">
    <text evidence="2">Belongs to the SRP receptor beta subunit family.</text>
</comment>
<dbReference type="RefSeq" id="XP_057448497.1">
    <property type="nucleotide sequence ID" value="XM_057592514.1"/>
</dbReference>
<evidence type="ECO:0000256" key="1">
    <source>
        <dbReference type="ARBA" id="ARBA00004389"/>
    </source>
</evidence>
<evidence type="ECO:0000313" key="12">
    <source>
        <dbReference type="EMBL" id="AFK36205.1"/>
    </source>
</evidence>
<dbReference type="CDD" id="cd04105">
    <property type="entry name" value="SR_beta"/>
    <property type="match status" value="1"/>
</dbReference>
<keyword evidence="6" id="KW-0256">Endoplasmic reticulum</keyword>
<feature type="transmembrane region" description="Helical" evidence="11">
    <location>
        <begin position="30"/>
        <end position="50"/>
    </location>
</feature>
<dbReference type="Pfam" id="PF09439">
    <property type="entry name" value="SRPRB"/>
    <property type="match status" value="1"/>
</dbReference>
<dbReference type="InterPro" id="IPR027417">
    <property type="entry name" value="P-loop_NTPase"/>
</dbReference>
<dbReference type="NCBIfam" id="TIGR00231">
    <property type="entry name" value="small_GTP"/>
    <property type="match status" value="1"/>
</dbReference>
<keyword evidence="7 11" id="KW-1133">Transmembrane helix</keyword>
<evidence type="ECO:0000256" key="6">
    <source>
        <dbReference type="ARBA" id="ARBA00022824"/>
    </source>
</evidence>
<accession>I3S7G3</accession>
<dbReference type="EMBL" id="BT136410">
    <property type="protein sequence ID" value="AFK36205.1"/>
    <property type="molecule type" value="mRNA"/>
</dbReference>
<dbReference type="PANTHER" id="PTHR11485">
    <property type="entry name" value="TRANSFERRIN"/>
    <property type="match status" value="1"/>
</dbReference>
<keyword evidence="5" id="KW-0547">Nucleotide-binding</keyword>
<dbReference type="GeneID" id="130740025"/>
<evidence type="ECO:0000256" key="9">
    <source>
        <dbReference type="ARBA" id="ARBA00023136"/>
    </source>
</evidence>
<evidence type="ECO:0000256" key="10">
    <source>
        <dbReference type="ARBA" id="ARBA00023170"/>
    </source>
</evidence>
<dbReference type="OMA" id="MNGVKVT"/>
<proteinExistence type="evidence at transcript level"/>
<organism evidence="12">
    <name type="scientific">Lotus japonicus</name>
    <name type="common">Lotus corniculatus var. japonicus</name>
    <dbReference type="NCBI Taxonomy" id="34305"/>
    <lineage>
        <taxon>Eukaryota</taxon>
        <taxon>Viridiplantae</taxon>
        <taxon>Streptophyta</taxon>
        <taxon>Embryophyta</taxon>
        <taxon>Tracheophyta</taxon>
        <taxon>Spermatophyta</taxon>
        <taxon>Magnoliopsida</taxon>
        <taxon>eudicotyledons</taxon>
        <taxon>Gunneridae</taxon>
        <taxon>Pentapetalae</taxon>
        <taxon>rosids</taxon>
        <taxon>fabids</taxon>
        <taxon>Fabales</taxon>
        <taxon>Fabaceae</taxon>
        <taxon>Papilionoideae</taxon>
        <taxon>50 kb inversion clade</taxon>
        <taxon>NPAAA clade</taxon>
        <taxon>Hologalegina</taxon>
        <taxon>robinioid clade</taxon>
        <taxon>Loteae</taxon>
        <taxon>Lotus</taxon>
    </lineage>
</organism>
<dbReference type="GO" id="GO:0045047">
    <property type="term" value="P:protein targeting to ER"/>
    <property type="evidence" value="ECO:0007669"/>
    <property type="project" value="TreeGrafter"/>
</dbReference>
<protein>
    <recommendedName>
        <fullName evidence="3">Signal recognition particle receptor subunit beta</fullName>
    </recommendedName>
</protein>
<evidence type="ECO:0000256" key="8">
    <source>
        <dbReference type="ARBA" id="ARBA00023134"/>
    </source>
</evidence>
<dbReference type="SUPFAM" id="SSF52540">
    <property type="entry name" value="P-loop containing nucleoside triphosphate hydrolases"/>
    <property type="match status" value="1"/>
</dbReference>
<evidence type="ECO:0000256" key="11">
    <source>
        <dbReference type="SAM" id="Phobius"/>
    </source>
</evidence>